<dbReference type="GO" id="GO:0016787">
    <property type="term" value="F:hydrolase activity"/>
    <property type="evidence" value="ECO:0007669"/>
    <property type="project" value="InterPro"/>
</dbReference>
<evidence type="ECO:0000313" key="1">
    <source>
        <dbReference type="EMBL" id="PYC25956.1"/>
    </source>
</evidence>
<dbReference type="OrthoDB" id="9804993at2"/>
<dbReference type="Proteomes" id="UP000248146">
    <property type="component" value="Unassembled WGS sequence"/>
</dbReference>
<evidence type="ECO:0008006" key="3">
    <source>
        <dbReference type="Google" id="ProtNLM"/>
    </source>
</evidence>
<protein>
    <recommendedName>
        <fullName evidence="3">Alpha/beta hydrolase</fullName>
    </recommendedName>
</protein>
<reference evidence="1 2" key="1">
    <citation type="submission" date="2018-06" db="EMBL/GenBank/DDBJ databases">
        <title>Pseudomonas diversity within urban Lake Michigan freshwaters.</title>
        <authorList>
            <person name="Batrich M."/>
            <person name="Hatzopoulos T."/>
            <person name="Putonti C."/>
        </authorList>
    </citation>
    <scope>NUCLEOTIDE SEQUENCE [LARGE SCALE GENOMIC DNA]</scope>
    <source>
        <strain evidence="1 2">MB-090714</strain>
    </source>
</reference>
<dbReference type="EMBL" id="QJRX01000004">
    <property type="protein sequence ID" value="PYC25956.1"/>
    <property type="molecule type" value="Genomic_DNA"/>
</dbReference>
<name>A0A2V4M759_AQUAC</name>
<proteinExistence type="predicted"/>
<dbReference type="SUPFAM" id="SSF53474">
    <property type="entry name" value="alpha/beta-Hydrolases"/>
    <property type="match status" value="1"/>
</dbReference>
<dbReference type="AlphaFoldDB" id="A0A2V4M759"/>
<accession>A0A2V4M759</accession>
<dbReference type="InterPro" id="IPR029058">
    <property type="entry name" value="AB_hydrolase_fold"/>
</dbReference>
<sequence length="193" mass="21001">MDTTFLIIPGYGDSGPEHWQSHWQRQDPRFRRVEQRDWWNPLCEDWVATLEAAVAASGPNTVLVAHSLGCGLVAHWAAQTRQLIRAAMLVAPPDPEGPAAELNIRGFVPVPDLPLAFPSLVVASSDDPYGSLEHAHGAALRWGSRWHNLGACGHINGDSGLGDWPEGRALLRSLLEGVAPGMHRTKGFVLDPD</sequence>
<dbReference type="InterPro" id="IPR010662">
    <property type="entry name" value="RBBP9/YdeN"/>
</dbReference>
<dbReference type="Pfam" id="PF06821">
    <property type="entry name" value="Ser_hydrolase"/>
    <property type="match status" value="1"/>
</dbReference>
<evidence type="ECO:0000313" key="2">
    <source>
        <dbReference type="Proteomes" id="UP000248146"/>
    </source>
</evidence>
<organism evidence="1 2">
    <name type="scientific">Aquipseudomonas alcaligenes</name>
    <name type="common">Pseudomonas alcaligenes</name>
    <dbReference type="NCBI Taxonomy" id="43263"/>
    <lineage>
        <taxon>Bacteria</taxon>
        <taxon>Pseudomonadati</taxon>
        <taxon>Pseudomonadota</taxon>
        <taxon>Gammaproteobacteria</taxon>
        <taxon>Pseudomonadales</taxon>
        <taxon>Pseudomonadaceae</taxon>
        <taxon>Aquipseudomonas</taxon>
    </lineage>
</organism>
<dbReference type="Gene3D" id="3.40.50.1820">
    <property type="entry name" value="alpha/beta hydrolase"/>
    <property type="match status" value="1"/>
</dbReference>
<gene>
    <name evidence="1" type="ORF">DMO17_09835</name>
</gene>
<comment type="caution">
    <text evidence="1">The sequence shown here is derived from an EMBL/GenBank/DDBJ whole genome shotgun (WGS) entry which is preliminary data.</text>
</comment>